<dbReference type="PANTHER" id="PTHR42704">
    <property type="entry name" value="RIBULOSE BISPHOSPHATE CARBOXYLASE"/>
    <property type="match status" value="1"/>
</dbReference>
<dbReference type="Gene3D" id="3.30.70.150">
    <property type="entry name" value="RuBisCO large subunit, N-terminal domain"/>
    <property type="match status" value="1"/>
</dbReference>
<dbReference type="SFLD" id="SFLDG00301">
    <property type="entry name" value="RuBisCO-like_proteins"/>
    <property type="match status" value="1"/>
</dbReference>
<dbReference type="InterPro" id="IPR033966">
    <property type="entry name" value="RuBisCO"/>
</dbReference>
<dbReference type="GO" id="GO:0016984">
    <property type="term" value="F:ribulose-bisphosphate carboxylase activity"/>
    <property type="evidence" value="ECO:0007669"/>
    <property type="project" value="InterPro"/>
</dbReference>
<dbReference type="GO" id="GO:0015977">
    <property type="term" value="P:carbon fixation"/>
    <property type="evidence" value="ECO:0007669"/>
    <property type="project" value="InterPro"/>
</dbReference>
<dbReference type="EMBL" id="CP159290">
    <property type="protein sequence ID" value="XCH31050.1"/>
    <property type="molecule type" value="Genomic_DNA"/>
</dbReference>
<dbReference type="AlphaFoldDB" id="A0AAU8G5Q9"/>
<dbReference type="RefSeq" id="WP_253053460.1">
    <property type="nucleotide sequence ID" value="NZ_CP159290.1"/>
</dbReference>
<accession>A0AAU8G5Q9</accession>
<comment type="similarity">
    <text evidence="1">Belongs to the RuBisCO large chain family.</text>
</comment>
<dbReference type="SFLD" id="SFLDS00014">
    <property type="entry name" value="RuBisCO"/>
    <property type="match status" value="1"/>
</dbReference>
<organism evidence="4">
    <name type="scientific">Cellulosimicrobium sp. ES-005</name>
    <dbReference type="NCBI Taxonomy" id="3163031"/>
    <lineage>
        <taxon>Bacteria</taxon>
        <taxon>Bacillati</taxon>
        <taxon>Actinomycetota</taxon>
        <taxon>Actinomycetes</taxon>
        <taxon>Micrococcales</taxon>
        <taxon>Promicromonosporaceae</taxon>
        <taxon>Cellulosimicrobium</taxon>
    </lineage>
</organism>
<dbReference type="Pfam" id="PF02788">
    <property type="entry name" value="RuBisCO_large_N"/>
    <property type="match status" value="1"/>
</dbReference>
<evidence type="ECO:0000259" key="2">
    <source>
        <dbReference type="Pfam" id="PF00016"/>
    </source>
</evidence>
<dbReference type="InterPro" id="IPR017443">
    <property type="entry name" value="RuBisCO_lsu_fd_N"/>
</dbReference>
<name>A0AAU8G5Q9_9MICO</name>
<dbReference type="Gene3D" id="3.20.20.110">
    <property type="entry name" value="Ribulose bisphosphate carboxylase, large subunit, C-terminal domain"/>
    <property type="match status" value="1"/>
</dbReference>
<dbReference type="InterPro" id="IPR036422">
    <property type="entry name" value="RuBisCO_lsu_N_sf"/>
</dbReference>
<gene>
    <name evidence="4" type="ORF">ABRQ22_05005</name>
</gene>
<evidence type="ECO:0000259" key="3">
    <source>
        <dbReference type="Pfam" id="PF02788"/>
    </source>
</evidence>
<evidence type="ECO:0000256" key="1">
    <source>
        <dbReference type="RuleBase" id="RU003834"/>
    </source>
</evidence>
<proteinExistence type="inferred from homology"/>
<dbReference type="Pfam" id="PF00016">
    <property type="entry name" value="RuBisCO_large"/>
    <property type="match status" value="2"/>
</dbReference>
<dbReference type="InterPro" id="IPR036376">
    <property type="entry name" value="RuBisCO_lsu_C_sf"/>
</dbReference>
<dbReference type="SUPFAM" id="SSF54966">
    <property type="entry name" value="RuBisCO, large subunit, small (N-terminal) domain"/>
    <property type="match status" value="1"/>
</dbReference>
<dbReference type="SUPFAM" id="SSF51649">
    <property type="entry name" value="RuBisCo, C-terminal domain"/>
    <property type="match status" value="1"/>
</dbReference>
<evidence type="ECO:0000313" key="4">
    <source>
        <dbReference type="EMBL" id="XCH31050.1"/>
    </source>
</evidence>
<dbReference type="PANTHER" id="PTHR42704:SF17">
    <property type="entry name" value="RIBULOSE BISPHOSPHATE CARBOXYLASE LARGE CHAIN"/>
    <property type="match status" value="1"/>
</dbReference>
<feature type="domain" description="Ribulose bisphosphate carboxylase large subunit C-terminal" evidence="2">
    <location>
        <begin position="342"/>
        <end position="420"/>
    </location>
</feature>
<sequence length="424" mass="44766">MTTASLFRLPEDVRGDDYVLATYHLRLPAGTDVMAKATTFAVGQTTGTWVEVPGLTPELRARHEGRVVRVLEAPPVEVGGDDDEVHDFLVQIAVPTVNVGPQLPMLLTTLLGNDASTSVQAKLVDLELPDAYARDLGGPRFGVAGVRELVGVTDRPLVLNMIKPCTGLSPQEGARIFKETALGGVDLVKDDELLGDTSFSPVVERVREFGRAAREVLEETGKDVVYVPNVTDRPDRMLDTARRAVDAGARALMITYATVGYGGLQALRDAVDVPLLGHFAGTGPYFEGPASGMSAPIAAGMLPRLAGADLVLTTTPYGGYPVRRLPYLRTLQQLALPRPHVAPALPVIGGGVHPGVVARYVRDAGTDVVLGAGGAVQGHPQGPAAGVRAMRQAIDAAVAGRDVRDAAREHPELAAALERFGVLD</sequence>
<dbReference type="CDD" id="cd08205">
    <property type="entry name" value="RuBisCO_IV_RLP"/>
    <property type="match status" value="1"/>
</dbReference>
<dbReference type="GO" id="GO:0000287">
    <property type="term" value="F:magnesium ion binding"/>
    <property type="evidence" value="ECO:0007669"/>
    <property type="project" value="InterPro"/>
</dbReference>
<protein>
    <submittedName>
        <fullName evidence="4">RuBisCO large subunit C-terminal-like domain-containing protein</fullName>
    </submittedName>
</protein>
<feature type="domain" description="Ribulose bisphosphate carboxylase large subunit ferrodoxin-like N-terminal" evidence="3">
    <location>
        <begin position="16"/>
        <end position="132"/>
    </location>
</feature>
<dbReference type="InterPro" id="IPR000685">
    <property type="entry name" value="RuBisCO_lsu_C"/>
</dbReference>
<feature type="domain" description="Ribulose bisphosphate carboxylase large subunit C-terminal" evidence="2">
    <location>
        <begin position="143"/>
        <end position="316"/>
    </location>
</feature>
<reference evidence="4" key="1">
    <citation type="submission" date="2024-06" db="EMBL/GenBank/DDBJ databases">
        <title>Complete genome sequence of the cellulolytic actinobacterium, Cellulosimicrobium ES-005.</title>
        <authorList>
            <person name="Matthews C.T."/>
            <person name="Underwood K.D."/>
            <person name="Ghanchi K.M."/>
            <person name="Fields S.D."/>
            <person name="Gardner S.G."/>
        </authorList>
    </citation>
    <scope>NUCLEOTIDE SEQUENCE</scope>
    <source>
        <strain evidence="4">ES-005</strain>
    </source>
</reference>